<gene>
    <name evidence="1" type="ORF">LCGC14_1731290</name>
</gene>
<proteinExistence type="predicted"/>
<feature type="non-terminal residue" evidence="1">
    <location>
        <position position="1"/>
    </location>
</feature>
<sequence>IIYEHSETVTDPTIMTEAEFLRTQPAFNFSGKVLFVLQRRGLPIVTSAELWDLPFFINSYIQYTNQVNRNDVVIQMMMDELDRIFKVNNNTTSRSYIALLSDIRPDQNLSLPQTDFVVNFTKLDVSRVS</sequence>
<accession>A0A0F9HX61</accession>
<organism evidence="1">
    <name type="scientific">marine sediment metagenome</name>
    <dbReference type="NCBI Taxonomy" id="412755"/>
    <lineage>
        <taxon>unclassified sequences</taxon>
        <taxon>metagenomes</taxon>
        <taxon>ecological metagenomes</taxon>
    </lineage>
</organism>
<comment type="caution">
    <text evidence="1">The sequence shown here is derived from an EMBL/GenBank/DDBJ whole genome shotgun (WGS) entry which is preliminary data.</text>
</comment>
<evidence type="ECO:0000313" key="1">
    <source>
        <dbReference type="EMBL" id="KKM07697.1"/>
    </source>
</evidence>
<reference evidence="1" key="1">
    <citation type="journal article" date="2015" name="Nature">
        <title>Complex archaea that bridge the gap between prokaryotes and eukaryotes.</title>
        <authorList>
            <person name="Spang A."/>
            <person name="Saw J.H."/>
            <person name="Jorgensen S.L."/>
            <person name="Zaremba-Niedzwiedzka K."/>
            <person name="Martijn J."/>
            <person name="Lind A.E."/>
            <person name="van Eijk R."/>
            <person name="Schleper C."/>
            <person name="Guy L."/>
            <person name="Ettema T.J."/>
        </authorList>
    </citation>
    <scope>NUCLEOTIDE SEQUENCE</scope>
</reference>
<dbReference type="AlphaFoldDB" id="A0A0F9HX61"/>
<dbReference type="EMBL" id="LAZR01015713">
    <property type="protein sequence ID" value="KKM07697.1"/>
    <property type="molecule type" value="Genomic_DNA"/>
</dbReference>
<name>A0A0F9HX61_9ZZZZ</name>
<protein>
    <submittedName>
        <fullName evidence="1">Uncharacterized protein</fullName>
    </submittedName>
</protein>